<sequence length="82" mass="9485">MPVYCLRVEWSWTKRVVPGSRAMKITITEAVRVSLPCQRTLQPEEFKYSTGMVWLDVCREACAEDEASYPLSTLCFNPERHS</sequence>
<evidence type="ECO:0000313" key="1">
    <source>
        <dbReference type="EMBL" id="KIO09465.1"/>
    </source>
</evidence>
<organism evidence="1 2">
    <name type="scientific">Pisolithus tinctorius Marx 270</name>
    <dbReference type="NCBI Taxonomy" id="870435"/>
    <lineage>
        <taxon>Eukaryota</taxon>
        <taxon>Fungi</taxon>
        <taxon>Dikarya</taxon>
        <taxon>Basidiomycota</taxon>
        <taxon>Agaricomycotina</taxon>
        <taxon>Agaricomycetes</taxon>
        <taxon>Agaricomycetidae</taxon>
        <taxon>Boletales</taxon>
        <taxon>Sclerodermatineae</taxon>
        <taxon>Pisolithaceae</taxon>
        <taxon>Pisolithus</taxon>
    </lineage>
</organism>
<dbReference type="HOGENOM" id="CLU_2559191_0_0_1"/>
<evidence type="ECO:0000313" key="2">
    <source>
        <dbReference type="Proteomes" id="UP000054217"/>
    </source>
</evidence>
<dbReference type="InParanoid" id="A0A0C3P7R5"/>
<protein>
    <submittedName>
        <fullName evidence="1">Uncharacterized protein</fullName>
    </submittedName>
</protein>
<dbReference type="AlphaFoldDB" id="A0A0C3P7R5"/>
<reference evidence="2" key="2">
    <citation type="submission" date="2015-01" db="EMBL/GenBank/DDBJ databases">
        <title>Evolutionary Origins and Diversification of the Mycorrhizal Mutualists.</title>
        <authorList>
            <consortium name="DOE Joint Genome Institute"/>
            <consortium name="Mycorrhizal Genomics Consortium"/>
            <person name="Kohler A."/>
            <person name="Kuo A."/>
            <person name="Nagy L.G."/>
            <person name="Floudas D."/>
            <person name="Copeland A."/>
            <person name="Barry K.W."/>
            <person name="Cichocki N."/>
            <person name="Veneault-Fourrey C."/>
            <person name="LaButti K."/>
            <person name="Lindquist E.A."/>
            <person name="Lipzen A."/>
            <person name="Lundell T."/>
            <person name="Morin E."/>
            <person name="Murat C."/>
            <person name="Riley R."/>
            <person name="Ohm R."/>
            <person name="Sun H."/>
            <person name="Tunlid A."/>
            <person name="Henrissat B."/>
            <person name="Grigoriev I.V."/>
            <person name="Hibbett D.S."/>
            <person name="Martin F."/>
        </authorList>
    </citation>
    <scope>NUCLEOTIDE SEQUENCE [LARGE SCALE GENOMIC DNA]</scope>
    <source>
        <strain evidence="2">Marx 270</strain>
    </source>
</reference>
<keyword evidence="2" id="KW-1185">Reference proteome</keyword>
<dbReference type="EMBL" id="KN831954">
    <property type="protein sequence ID" value="KIO09465.1"/>
    <property type="molecule type" value="Genomic_DNA"/>
</dbReference>
<accession>A0A0C3P7R5</accession>
<dbReference type="Proteomes" id="UP000054217">
    <property type="component" value="Unassembled WGS sequence"/>
</dbReference>
<gene>
    <name evidence="1" type="ORF">M404DRAFT_996309</name>
</gene>
<proteinExistence type="predicted"/>
<reference evidence="1 2" key="1">
    <citation type="submission" date="2014-04" db="EMBL/GenBank/DDBJ databases">
        <authorList>
            <consortium name="DOE Joint Genome Institute"/>
            <person name="Kuo A."/>
            <person name="Kohler A."/>
            <person name="Costa M.D."/>
            <person name="Nagy L.G."/>
            <person name="Floudas D."/>
            <person name="Copeland A."/>
            <person name="Barry K.W."/>
            <person name="Cichocki N."/>
            <person name="Veneault-Fourrey C."/>
            <person name="LaButti K."/>
            <person name="Lindquist E.A."/>
            <person name="Lipzen A."/>
            <person name="Lundell T."/>
            <person name="Morin E."/>
            <person name="Murat C."/>
            <person name="Sun H."/>
            <person name="Tunlid A."/>
            <person name="Henrissat B."/>
            <person name="Grigoriev I.V."/>
            <person name="Hibbett D.S."/>
            <person name="Martin F."/>
            <person name="Nordberg H.P."/>
            <person name="Cantor M.N."/>
            <person name="Hua S.X."/>
        </authorList>
    </citation>
    <scope>NUCLEOTIDE SEQUENCE [LARGE SCALE GENOMIC DNA]</scope>
    <source>
        <strain evidence="1 2">Marx 270</strain>
    </source>
</reference>
<name>A0A0C3P7R5_PISTI</name>